<dbReference type="SMART" id="SM00336">
    <property type="entry name" value="BBOX"/>
    <property type="match status" value="1"/>
</dbReference>
<proteinExistence type="predicted"/>
<evidence type="ECO:0000256" key="5">
    <source>
        <dbReference type="SAM" id="MobiDB-lite"/>
    </source>
</evidence>
<dbReference type="PANTHER" id="PTHR31717:SF127">
    <property type="entry name" value="B-BOX ZINC FINGER PROTEIN 23-LIKE"/>
    <property type="match status" value="1"/>
</dbReference>
<evidence type="ECO:0000256" key="1">
    <source>
        <dbReference type="ARBA" id="ARBA00022723"/>
    </source>
</evidence>
<feature type="domain" description="B box-type" evidence="6">
    <location>
        <begin position="1"/>
        <end position="46"/>
    </location>
</feature>
<accession>A0ABM1FFC5</accession>
<keyword evidence="3" id="KW-0862">Zinc</keyword>
<reference evidence="7" key="1">
    <citation type="journal article" date="2014" name="Nat. Genet.">
        <title>The genome of the stress-tolerant wild tomato species Solanum pennellii.</title>
        <authorList>
            <person name="Bolger A."/>
            <person name="Scossa F."/>
            <person name="Bolger M.E."/>
            <person name="Lanz C."/>
            <person name="Maumus F."/>
            <person name="Tohge T."/>
            <person name="Quesneville H."/>
            <person name="Alseekh S."/>
            <person name="Sorensen I."/>
            <person name="Lichtenstein G."/>
            <person name="Fich E.A."/>
            <person name="Conte M."/>
            <person name="Keller H."/>
            <person name="Schneeberger K."/>
            <person name="Schwacke R."/>
            <person name="Ofner I."/>
            <person name="Vrebalov J."/>
            <person name="Xu Y."/>
            <person name="Osorio S."/>
            <person name="Aflitos S.A."/>
            <person name="Schijlen E."/>
            <person name="Jimenez-Gomez J.M."/>
            <person name="Ryngajllo M."/>
            <person name="Kimura S."/>
            <person name="Kumar R."/>
            <person name="Koenig D."/>
            <person name="Headland L.R."/>
            <person name="Maloof J.N."/>
            <person name="Sinha N."/>
            <person name="van Ham R.C."/>
            <person name="Lankhorst R.K."/>
            <person name="Mao L."/>
            <person name="Vogel A."/>
            <person name="Arsova B."/>
            <person name="Panstruga R."/>
            <person name="Fei Z."/>
            <person name="Rose J.K."/>
            <person name="Zamir D."/>
            <person name="Carrari F."/>
            <person name="Giovannoni J.J."/>
            <person name="Weigel D."/>
            <person name="Usadel B."/>
            <person name="Fernie A.R."/>
        </authorList>
    </citation>
    <scope>NUCLEOTIDE SEQUENCE [LARGE SCALE GENOMIC DNA]</scope>
    <source>
        <strain evidence="7">cv. LA0716</strain>
    </source>
</reference>
<sequence length="222" mass="24354">MMNCELCDKNKSMMYCESDQANLCWECDSKVHSANFLVAKHSRNLLCHSCQNSTPWNASGPTLSPTFSLCNSCIQNPDPIEQIGETIEENYQTEADNDEDEDEYMSTDSEIDDYDDENQVVPLSSSPSSDFSPSPSPVRSVSSSSSYGDLSAIGDCGGGGGGATAAVNSSPWKRERESDCLHFEDEEACSSSLLLEENKRTSSSIGFLRPMKVLRTNEVCDY</sequence>
<organism evidence="7 8">
    <name type="scientific">Solanum pennellii</name>
    <name type="common">Tomato</name>
    <name type="synonym">Lycopersicon pennellii</name>
    <dbReference type="NCBI Taxonomy" id="28526"/>
    <lineage>
        <taxon>Eukaryota</taxon>
        <taxon>Viridiplantae</taxon>
        <taxon>Streptophyta</taxon>
        <taxon>Embryophyta</taxon>
        <taxon>Tracheophyta</taxon>
        <taxon>Spermatophyta</taxon>
        <taxon>Magnoliopsida</taxon>
        <taxon>eudicotyledons</taxon>
        <taxon>Gunneridae</taxon>
        <taxon>Pentapetalae</taxon>
        <taxon>asterids</taxon>
        <taxon>lamiids</taxon>
        <taxon>Solanales</taxon>
        <taxon>Solanaceae</taxon>
        <taxon>Solanoideae</taxon>
        <taxon>Solaneae</taxon>
        <taxon>Solanum</taxon>
        <taxon>Solanum subgen. Lycopersicon</taxon>
    </lineage>
</organism>
<evidence type="ECO:0000313" key="8">
    <source>
        <dbReference type="RefSeq" id="XP_015056080.1"/>
    </source>
</evidence>
<evidence type="ECO:0000256" key="3">
    <source>
        <dbReference type="ARBA" id="ARBA00022833"/>
    </source>
</evidence>
<protein>
    <submittedName>
        <fullName evidence="8">Zinc finger protein HD1-like</fullName>
    </submittedName>
</protein>
<feature type="compositionally biased region" description="Acidic residues" evidence="5">
    <location>
        <begin position="95"/>
        <end position="118"/>
    </location>
</feature>
<dbReference type="GeneID" id="107002535"/>
<evidence type="ECO:0000256" key="4">
    <source>
        <dbReference type="PROSITE-ProRule" id="PRU00024"/>
    </source>
</evidence>
<dbReference type="RefSeq" id="XP_015056080.1">
    <property type="nucleotide sequence ID" value="XM_015200594.2"/>
</dbReference>
<evidence type="ECO:0000259" key="6">
    <source>
        <dbReference type="PROSITE" id="PS50119"/>
    </source>
</evidence>
<evidence type="ECO:0000313" key="7">
    <source>
        <dbReference type="Proteomes" id="UP000694930"/>
    </source>
</evidence>
<evidence type="ECO:0000256" key="2">
    <source>
        <dbReference type="ARBA" id="ARBA00022771"/>
    </source>
</evidence>
<name>A0ABM1FFC5_SOLPN</name>
<dbReference type="Proteomes" id="UP000694930">
    <property type="component" value="Chromosome 10"/>
</dbReference>
<feature type="compositionally biased region" description="Low complexity" evidence="5">
    <location>
        <begin position="120"/>
        <end position="145"/>
    </location>
</feature>
<reference evidence="8" key="2">
    <citation type="submission" date="2025-08" db="UniProtKB">
        <authorList>
            <consortium name="RefSeq"/>
        </authorList>
    </citation>
    <scope>IDENTIFICATION</scope>
</reference>
<keyword evidence="1" id="KW-0479">Metal-binding</keyword>
<dbReference type="InterPro" id="IPR049808">
    <property type="entry name" value="CONSTANS-like_Bbox1"/>
</dbReference>
<dbReference type="PROSITE" id="PS50119">
    <property type="entry name" value="ZF_BBOX"/>
    <property type="match status" value="1"/>
</dbReference>
<dbReference type="PANTHER" id="PTHR31717">
    <property type="entry name" value="ZINC FINGER PROTEIN CONSTANS-LIKE 10"/>
    <property type="match status" value="1"/>
</dbReference>
<dbReference type="CDD" id="cd19821">
    <property type="entry name" value="Bbox1_BBX-like"/>
    <property type="match status" value="1"/>
</dbReference>
<feature type="region of interest" description="Disordered" evidence="5">
    <location>
        <begin position="159"/>
        <end position="178"/>
    </location>
</feature>
<feature type="region of interest" description="Disordered" evidence="5">
    <location>
        <begin position="92"/>
        <end position="145"/>
    </location>
</feature>
<keyword evidence="2 4" id="KW-0863">Zinc-finger</keyword>
<dbReference type="Pfam" id="PF00643">
    <property type="entry name" value="zf-B_box"/>
    <property type="match status" value="1"/>
</dbReference>
<keyword evidence="7" id="KW-1185">Reference proteome</keyword>
<dbReference type="InterPro" id="IPR000315">
    <property type="entry name" value="Znf_B-box"/>
</dbReference>
<gene>
    <name evidence="8" type="primary">LOC107002535</name>
</gene>